<gene>
    <name evidence="1" type="ORF">DVH24_024308</name>
</gene>
<sequence>VLSIGLNNFGGVLPESISNLSTKLTEIYFHENQIRGIIPSNQLQGSIPQSLGDCRLMLYLDLSHNNLSGPIPKQVINLLVALDLSRNKFTESIPMEVGNLQHLVFLDVSENKLSGEIPQSLGSCTNGLNLHKFARIALPELVEEICDPVLLQVNESSTHSNTANNRKGKDLLVLQICRERMNIGHVEGLCLVRDVLTGTWIPRIHMITA</sequence>
<protein>
    <submittedName>
        <fullName evidence="1">Uncharacterized protein</fullName>
    </submittedName>
</protein>
<reference evidence="1 2" key="1">
    <citation type="submission" date="2018-10" db="EMBL/GenBank/DDBJ databases">
        <title>A high-quality apple genome assembly.</title>
        <authorList>
            <person name="Hu J."/>
        </authorList>
    </citation>
    <scope>NUCLEOTIDE SEQUENCE [LARGE SCALE GENOMIC DNA]</scope>
    <source>
        <strain evidence="2">cv. HFTH1</strain>
        <tissue evidence="1">Young leaf</tissue>
    </source>
</reference>
<feature type="non-terminal residue" evidence="1">
    <location>
        <position position="1"/>
    </location>
</feature>
<dbReference type="InterPro" id="IPR001611">
    <property type="entry name" value="Leu-rich_rpt"/>
</dbReference>
<dbReference type="STRING" id="3750.A0A498JL04"/>
<evidence type="ECO:0000313" key="2">
    <source>
        <dbReference type="Proteomes" id="UP000290289"/>
    </source>
</evidence>
<evidence type="ECO:0000313" key="1">
    <source>
        <dbReference type="EMBL" id="RXH94624.1"/>
    </source>
</evidence>
<name>A0A498JL04_MALDO</name>
<dbReference type="Gene3D" id="3.80.10.10">
    <property type="entry name" value="Ribonuclease Inhibitor"/>
    <property type="match status" value="1"/>
</dbReference>
<dbReference type="PANTHER" id="PTHR48065:SF72">
    <property type="entry name" value="LEUCINE-RICH REPEAT-CONTAINING N-TERMINAL PLANT-TYPE DOMAIN-CONTAINING PROTEIN"/>
    <property type="match status" value="1"/>
</dbReference>
<dbReference type="PANTHER" id="PTHR48065">
    <property type="entry name" value="OS10G0469600 PROTEIN"/>
    <property type="match status" value="1"/>
</dbReference>
<dbReference type="PRINTS" id="PR00019">
    <property type="entry name" value="LEURICHRPT"/>
</dbReference>
<dbReference type="Proteomes" id="UP000290289">
    <property type="component" value="Chromosome 7"/>
</dbReference>
<dbReference type="Pfam" id="PF00560">
    <property type="entry name" value="LRR_1"/>
    <property type="match status" value="3"/>
</dbReference>
<comment type="caution">
    <text evidence="1">The sequence shown here is derived from an EMBL/GenBank/DDBJ whole genome shotgun (WGS) entry which is preliminary data.</text>
</comment>
<organism evidence="1 2">
    <name type="scientific">Malus domestica</name>
    <name type="common">Apple</name>
    <name type="synonym">Pyrus malus</name>
    <dbReference type="NCBI Taxonomy" id="3750"/>
    <lineage>
        <taxon>Eukaryota</taxon>
        <taxon>Viridiplantae</taxon>
        <taxon>Streptophyta</taxon>
        <taxon>Embryophyta</taxon>
        <taxon>Tracheophyta</taxon>
        <taxon>Spermatophyta</taxon>
        <taxon>Magnoliopsida</taxon>
        <taxon>eudicotyledons</taxon>
        <taxon>Gunneridae</taxon>
        <taxon>Pentapetalae</taxon>
        <taxon>rosids</taxon>
        <taxon>fabids</taxon>
        <taxon>Rosales</taxon>
        <taxon>Rosaceae</taxon>
        <taxon>Amygdaloideae</taxon>
        <taxon>Maleae</taxon>
        <taxon>Malus</taxon>
    </lineage>
</organism>
<dbReference type="EMBL" id="RDQH01000333">
    <property type="protein sequence ID" value="RXH94624.1"/>
    <property type="molecule type" value="Genomic_DNA"/>
</dbReference>
<keyword evidence="2" id="KW-1185">Reference proteome</keyword>
<dbReference type="InterPro" id="IPR032675">
    <property type="entry name" value="LRR_dom_sf"/>
</dbReference>
<accession>A0A498JL04</accession>
<proteinExistence type="predicted"/>
<dbReference type="SUPFAM" id="SSF52058">
    <property type="entry name" value="L domain-like"/>
    <property type="match status" value="1"/>
</dbReference>
<dbReference type="AlphaFoldDB" id="A0A498JL04"/>